<comment type="caution">
    <text evidence="2">The sequence shown here is derived from an EMBL/GenBank/DDBJ whole genome shotgun (WGS) entry which is preliminary data.</text>
</comment>
<accession>A0A7L4PBB8</accession>
<dbReference type="AlphaFoldDB" id="A0A7L4PBB8"/>
<keyword evidence="3" id="KW-1185">Reference proteome</keyword>
<dbReference type="EMBL" id="JAAVJF010000002">
    <property type="protein sequence ID" value="NYR15156.1"/>
    <property type="molecule type" value="Genomic_DNA"/>
</dbReference>
<sequence length="179" mass="19175">MPTMRLLIVAFVLATAFVLGQTVLVVNGTSPYQAYVEGATLKIDGGTVALPRVINSWIYNGSYTVFGVYYSNPECTLGQYPNQPKFYVTCTKGADFTVVAVKDPKARVICRAGREAIKPTTSTAQVEIYQARGLNIECESGYTATASAPTQLIGLLAGLTASTATVLLALGLWLVRLKK</sequence>
<name>A0A7L4PBB8_9CREN</name>
<keyword evidence="1" id="KW-1133">Transmembrane helix</keyword>
<organism evidence="2 3">
    <name type="scientific">Pyrobaculum arsenaticum</name>
    <dbReference type="NCBI Taxonomy" id="121277"/>
    <lineage>
        <taxon>Archaea</taxon>
        <taxon>Thermoproteota</taxon>
        <taxon>Thermoprotei</taxon>
        <taxon>Thermoproteales</taxon>
        <taxon>Thermoproteaceae</taxon>
        <taxon>Pyrobaculum</taxon>
    </lineage>
</organism>
<dbReference type="OMA" id="GLNIECE"/>
<evidence type="ECO:0000256" key="1">
    <source>
        <dbReference type="SAM" id="Phobius"/>
    </source>
</evidence>
<evidence type="ECO:0000313" key="3">
    <source>
        <dbReference type="Proteomes" id="UP000554766"/>
    </source>
</evidence>
<proteinExistence type="predicted"/>
<protein>
    <submittedName>
        <fullName evidence="2">Uncharacterized protein</fullName>
    </submittedName>
</protein>
<feature type="transmembrane region" description="Helical" evidence="1">
    <location>
        <begin position="152"/>
        <end position="175"/>
    </location>
</feature>
<keyword evidence="1" id="KW-0472">Membrane</keyword>
<keyword evidence="1" id="KW-0812">Transmembrane</keyword>
<evidence type="ECO:0000313" key="2">
    <source>
        <dbReference type="EMBL" id="NYR15156.1"/>
    </source>
</evidence>
<gene>
    <name evidence="2" type="ORF">HC235_04160</name>
</gene>
<reference evidence="2 3" key="1">
    <citation type="journal article" date="2020" name="Nat. Commun.">
        <title>The structures of two archaeal type IV pili illuminate evolutionary relationships.</title>
        <authorList>
            <person name="Wang F."/>
            <person name="Baquero D.P."/>
            <person name="Su Z."/>
            <person name="Beltran L.C."/>
            <person name="Prangishvili D."/>
            <person name="Krupovic M."/>
            <person name="Egelman E.H."/>
        </authorList>
    </citation>
    <scope>NUCLEOTIDE SEQUENCE [LARGE SCALE GENOMIC DNA]</scope>
    <source>
        <strain evidence="2 3">2GA</strain>
    </source>
</reference>
<dbReference type="Proteomes" id="UP000554766">
    <property type="component" value="Unassembled WGS sequence"/>
</dbReference>